<evidence type="ECO:0000259" key="4">
    <source>
        <dbReference type="PROSITE" id="PS50110"/>
    </source>
</evidence>
<comment type="catalytic activity">
    <reaction evidence="2">
        <text>2 GTP = 3',3'-c-di-GMP + 2 diphosphate</text>
        <dbReference type="Rhea" id="RHEA:24898"/>
        <dbReference type="ChEBI" id="CHEBI:33019"/>
        <dbReference type="ChEBI" id="CHEBI:37565"/>
        <dbReference type="ChEBI" id="CHEBI:58805"/>
        <dbReference type="EC" id="2.7.7.65"/>
    </reaction>
</comment>
<dbReference type="EC" id="2.7.7.65" evidence="1"/>
<reference evidence="6" key="1">
    <citation type="submission" date="2021-08" db="EMBL/GenBank/DDBJ databases">
        <title>Genome of a novel bacterium of the phylum Verrucomicrobia, Oleiharenicola sp. KSB-15.</title>
        <authorList>
            <person name="Chung J.-H."/>
            <person name="Ahn J.-H."/>
            <person name="Yoon Y."/>
            <person name="Kim D.-Y."/>
            <person name="An S.-H."/>
            <person name="Park I."/>
            <person name="Yeon J."/>
        </authorList>
    </citation>
    <scope>NUCLEOTIDE SEQUENCE</scope>
    <source>
        <strain evidence="6">KSB-15</strain>
    </source>
</reference>
<keyword evidence="6" id="KW-0808">Transferase</keyword>
<accession>A0A8F9TXX5</accession>
<dbReference type="InterPro" id="IPR043128">
    <property type="entry name" value="Rev_trsase/Diguanyl_cyclase"/>
</dbReference>
<dbReference type="SMART" id="SM00448">
    <property type="entry name" value="REC"/>
    <property type="match status" value="1"/>
</dbReference>
<dbReference type="Pfam" id="PF00072">
    <property type="entry name" value="Response_reg"/>
    <property type="match status" value="1"/>
</dbReference>
<dbReference type="PANTHER" id="PTHR45138:SF9">
    <property type="entry name" value="DIGUANYLATE CYCLASE DGCM-RELATED"/>
    <property type="match status" value="1"/>
</dbReference>
<gene>
    <name evidence="6" type="ORF">K0B96_05270</name>
</gene>
<dbReference type="SMART" id="SM00267">
    <property type="entry name" value="GGDEF"/>
    <property type="match status" value="1"/>
</dbReference>
<evidence type="ECO:0000313" key="6">
    <source>
        <dbReference type="EMBL" id="QYM80031.1"/>
    </source>
</evidence>
<dbReference type="AlphaFoldDB" id="A0A8F9TXX5"/>
<dbReference type="SUPFAM" id="SSF55073">
    <property type="entry name" value="Nucleotide cyclase"/>
    <property type="match status" value="1"/>
</dbReference>
<evidence type="ECO:0000313" key="7">
    <source>
        <dbReference type="Proteomes" id="UP000825051"/>
    </source>
</evidence>
<evidence type="ECO:0000256" key="1">
    <source>
        <dbReference type="ARBA" id="ARBA00012528"/>
    </source>
</evidence>
<dbReference type="GO" id="GO:1902201">
    <property type="term" value="P:negative regulation of bacterial-type flagellum-dependent cell motility"/>
    <property type="evidence" value="ECO:0007669"/>
    <property type="project" value="TreeGrafter"/>
</dbReference>
<dbReference type="Proteomes" id="UP000825051">
    <property type="component" value="Chromosome"/>
</dbReference>
<evidence type="ECO:0000259" key="5">
    <source>
        <dbReference type="PROSITE" id="PS50887"/>
    </source>
</evidence>
<dbReference type="CDD" id="cd01949">
    <property type="entry name" value="GGDEF"/>
    <property type="match status" value="1"/>
</dbReference>
<name>A0A8F9TXX5_9BACT</name>
<feature type="domain" description="Response regulatory" evidence="4">
    <location>
        <begin position="6"/>
        <end position="123"/>
    </location>
</feature>
<dbReference type="PANTHER" id="PTHR45138">
    <property type="entry name" value="REGULATORY COMPONENTS OF SENSORY TRANSDUCTION SYSTEM"/>
    <property type="match status" value="1"/>
</dbReference>
<keyword evidence="7" id="KW-1185">Reference proteome</keyword>
<dbReference type="InterPro" id="IPR050469">
    <property type="entry name" value="Diguanylate_Cyclase"/>
</dbReference>
<dbReference type="Pfam" id="PF00990">
    <property type="entry name" value="GGDEF"/>
    <property type="match status" value="1"/>
</dbReference>
<organism evidence="6 7">
    <name type="scientific">Horticoccus luteus</name>
    <dbReference type="NCBI Taxonomy" id="2862869"/>
    <lineage>
        <taxon>Bacteria</taxon>
        <taxon>Pseudomonadati</taxon>
        <taxon>Verrucomicrobiota</taxon>
        <taxon>Opitutia</taxon>
        <taxon>Opitutales</taxon>
        <taxon>Opitutaceae</taxon>
        <taxon>Horticoccus</taxon>
    </lineage>
</organism>
<dbReference type="PROSITE" id="PS50110">
    <property type="entry name" value="RESPONSE_REGULATORY"/>
    <property type="match status" value="1"/>
</dbReference>
<dbReference type="EMBL" id="CP080507">
    <property type="protein sequence ID" value="QYM80031.1"/>
    <property type="molecule type" value="Genomic_DNA"/>
</dbReference>
<dbReference type="CDD" id="cd00156">
    <property type="entry name" value="REC"/>
    <property type="match status" value="1"/>
</dbReference>
<dbReference type="GO" id="GO:0005886">
    <property type="term" value="C:plasma membrane"/>
    <property type="evidence" value="ECO:0007669"/>
    <property type="project" value="TreeGrafter"/>
</dbReference>
<keyword evidence="3" id="KW-0597">Phosphoprotein</keyword>
<dbReference type="Gene3D" id="3.40.50.2300">
    <property type="match status" value="1"/>
</dbReference>
<dbReference type="KEGG" id="ole:K0B96_05270"/>
<feature type="domain" description="GGDEF" evidence="5">
    <location>
        <begin position="167"/>
        <end position="301"/>
    </location>
</feature>
<dbReference type="GO" id="GO:0000160">
    <property type="term" value="P:phosphorelay signal transduction system"/>
    <property type="evidence" value="ECO:0007669"/>
    <property type="project" value="InterPro"/>
</dbReference>
<dbReference type="SUPFAM" id="SSF52172">
    <property type="entry name" value="CheY-like"/>
    <property type="match status" value="1"/>
</dbReference>
<dbReference type="NCBIfam" id="TIGR00254">
    <property type="entry name" value="GGDEF"/>
    <property type="match status" value="1"/>
</dbReference>
<keyword evidence="6" id="KW-0548">Nucleotidyltransferase</keyword>
<dbReference type="InterPro" id="IPR011006">
    <property type="entry name" value="CheY-like_superfamily"/>
</dbReference>
<sequence length="302" mass="33160">MTEARKVLLIDDDRLQWRIVEQQLRAVDRAGFVLTCAGTYEEGLKKLTSNGFAACLLDYQLGERDGLQLLREAVAAECRTPIIFLTAESSSAVDIEAMNAGALDYLEKRELTPRALGRALRYALKVGETMEALRRLATRDELTGLLNRREFTRVVREEEERARRFDRSFGLVLIDIDHFKAVNDTHGHAAGDAVLREVARRIRERVRAVDRCARIGGEELAVLLPETDVAGTLAAAEDLLAAVAAAPFEVTGGIRIELTVSAGAASLPVHASETGPLMEAADRALYRAKRAGRARAMLAEHA</sequence>
<protein>
    <recommendedName>
        <fullName evidence="1">diguanylate cyclase</fullName>
        <ecNumber evidence="1">2.7.7.65</ecNumber>
    </recommendedName>
</protein>
<evidence type="ECO:0000256" key="2">
    <source>
        <dbReference type="ARBA" id="ARBA00034247"/>
    </source>
</evidence>
<evidence type="ECO:0000256" key="3">
    <source>
        <dbReference type="PROSITE-ProRule" id="PRU00169"/>
    </source>
</evidence>
<dbReference type="GO" id="GO:0043709">
    <property type="term" value="P:cell adhesion involved in single-species biofilm formation"/>
    <property type="evidence" value="ECO:0007669"/>
    <property type="project" value="TreeGrafter"/>
</dbReference>
<feature type="modified residue" description="4-aspartylphosphate" evidence="3">
    <location>
        <position position="58"/>
    </location>
</feature>
<dbReference type="FunFam" id="3.30.70.270:FF:000001">
    <property type="entry name" value="Diguanylate cyclase domain protein"/>
    <property type="match status" value="1"/>
</dbReference>
<dbReference type="Gene3D" id="3.30.70.270">
    <property type="match status" value="1"/>
</dbReference>
<dbReference type="PROSITE" id="PS50887">
    <property type="entry name" value="GGDEF"/>
    <property type="match status" value="1"/>
</dbReference>
<proteinExistence type="predicted"/>
<dbReference type="InterPro" id="IPR000160">
    <property type="entry name" value="GGDEF_dom"/>
</dbReference>
<dbReference type="InterPro" id="IPR001789">
    <property type="entry name" value="Sig_transdc_resp-reg_receiver"/>
</dbReference>
<dbReference type="InterPro" id="IPR029787">
    <property type="entry name" value="Nucleotide_cyclase"/>
</dbReference>
<dbReference type="RefSeq" id="WP_220164622.1">
    <property type="nucleotide sequence ID" value="NZ_CP080507.1"/>
</dbReference>
<dbReference type="GO" id="GO:0052621">
    <property type="term" value="F:diguanylate cyclase activity"/>
    <property type="evidence" value="ECO:0007669"/>
    <property type="project" value="UniProtKB-EC"/>
</dbReference>